<reference evidence="2" key="1">
    <citation type="journal article" date="2019" name="Int. J. Syst. Evol. Microbiol.">
        <title>The Global Catalogue of Microorganisms (GCM) 10K type strain sequencing project: providing services to taxonomists for standard genome sequencing and annotation.</title>
        <authorList>
            <consortium name="The Broad Institute Genomics Platform"/>
            <consortium name="The Broad Institute Genome Sequencing Center for Infectious Disease"/>
            <person name="Wu L."/>
            <person name="Ma J."/>
        </authorList>
    </citation>
    <scope>NUCLEOTIDE SEQUENCE [LARGE SCALE GENOMIC DNA]</scope>
    <source>
        <strain evidence="2">CCUG 55608</strain>
    </source>
</reference>
<dbReference type="EMBL" id="JBHTLP010000021">
    <property type="protein sequence ID" value="MFD1144521.1"/>
    <property type="molecule type" value="Genomic_DNA"/>
</dbReference>
<dbReference type="Proteomes" id="UP001597116">
    <property type="component" value="Unassembled WGS sequence"/>
</dbReference>
<protein>
    <submittedName>
        <fullName evidence="1">Uncharacterized protein</fullName>
    </submittedName>
</protein>
<accession>A0ABW3QF29</accession>
<organism evidence="1 2">
    <name type="scientific">Larkinella insperata</name>
    <dbReference type="NCBI Taxonomy" id="332158"/>
    <lineage>
        <taxon>Bacteria</taxon>
        <taxon>Pseudomonadati</taxon>
        <taxon>Bacteroidota</taxon>
        <taxon>Cytophagia</taxon>
        <taxon>Cytophagales</taxon>
        <taxon>Spirosomataceae</taxon>
        <taxon>Larkinella</taxon>
    </lineage>
</organism>
<dbReference type="RefSeq" id="WP_265988588.1">
    <property type="nucleotide sequence ID" value="NZ_CP110973.1"/>
</dbReference>
<comment type="caution">
    <text evidence="1">The sequence shown here is derived from an EMBL/GenBank/DDBJ whole genome shotgun (WGS) entry which is preliminary data.</text>
</comment>
<evidence type="ECO:0000313" key="1">
    <source>
        <dbReference type="EMBL" id="MFD1144521.1"/>
    </source>
</evidence>
<sequence length="43" mass="4699">MADALLPELKSDTYEIYVGNTANLSKLFLSSAAEALLAINDRR</sequence>
<evidence type="ECO:0000313" key="2">
    <source>
        <dbReference type="Proteomes" id="UP001597116"/>
    </source>
</evidence>
<proteinExistence type="predicted"/>
<keyword evidence="2" id="KW-1185">Reference proteome</keyword>
<name>A0ABW3QF29_9BACT</name>
<gene>
    <name evidence="1" type="ORF">ACFQ4C_25560</name>
</gene>